<keyword evidence="3" id="KW-1185">Reference proteome</keyword>
<dbReference type="EMBL" id="CP002032">
    <property type="protein sequence ID" value="ADH61668.1"/>
    <property type="molecule type" value="Genomic_DNA"/>
</dbReference>
<accession>A0ABN3Z911</accession>
<evidence type="ECO:0000256" key="1">
    <source>
        <dbReference type="SAM" id="MobiDB-lite"/>
    </source>
</evidence>
<proteinExistence type="predicted"/>
<organism evidence="2 3">
    <name type="scientific">Thermoanaerobacter mathranii subsp. mathranii (strain DSM 11426 / CCUG 53645 / CIP 108742 / A3)</name>
    <dbReference type="NCBI Taxonomy" id="583358"/>
    <lineage>
        <taxon>Bacteria</taxon>
        <taxon>Bacillati</taxon>
        <taxon>Bacillota</taxon>
        <taxon>Clostridia</taxon>
        <taxon>Thermoanaerobacterales</taxon>
        <taxon>Thermoanaerobacteraceae</taxon>
        <taxon>Thermoanaerobacter</taxon>
    </lineage>
</organism>
<sequence length="34" mass="3711">MISIKLQVTSKEKQDPGRPVAMTGHGHGHTIIDK</sequence>
<name>A0ABN3Z911_THEM3</name>
<protein>
    <submittedName>
        <fullName evidence="2">Uncharacterized protein</fullName>
    </submittedName>
</protein>
<evidence type="ECO:0000313" key="2">
    <source>
        <dbReference type="EMBL" id="ADH61668.1"/>
    </source>
</evidence>
<gene>
    <name evidence="2" type="ordered locus">Tmath_1983</name>
</gene>
<feature type="region of interest" description="Disordered" evidence="1">
    <location>
        <begin position="1"/>
        <end position="34"/>
    </location>
</feature>
<evidence type="ECO:0000313" key="3">
    <source>
        <dbReference type="Proteomes" id="UP000002064"/>
    </source>
</evidence>
<reference evidence="2 3" key="1">
    <citation type="submission" date="2010-05" db="EMBL/GenBank/DDBJ databases">
        <title>Complete sequence of Thermoanaerobacter mathranii subsp. mathranii mathranii str. A3.</title>
        <authorList>
            <consortium name="US DOE Joint Genome Institute"/>
            <person name="Lucas S."/>
            <person name="Copeland A."/>
            <person name="Lapidus A."/>
            <person name="Cheng J.-F."/>
            <person name="Bruce D."/>
            <person name="Goodwin L."/>
            <person name="Pitluck S."/>
            <person name="Held B."/>
            <person name="Detter J.C."/>
            <person name="Han C."/>
            <person name="Tapia R."/>
            <person name="Land M."/>
            <person name="Hauser L."/>
            <person name="Kyrpides N."/>
            <person name="Mikhailova N."/>
            <person name="Zhou J."/>
            <person name="Hemme C."/>
            <person name="Woyke T."/>
        </authorList>
    </citation>
    <scope>NUCLEOTIDE SEQUENCE [LARGE SCALE GENOMIC DNA]</scope>
    <source>
        <strain evidence="2 3">A3</strain>
    </source>
</reference>
<dbReference type="Proteomes" id="UP000002064">
    <property type="component" value="Chromosome"/>
</dbReference>